<dbReference type="Pfam" id="PF12464">
    <property type="entry name" value="Mac"/>
    <property type="match status" value="1"/>
</dbReference>
<dbReference type="InterPro" id="IPR011004">
    <property type="entry name" value="Trimer_LpxA-like_sf"/>
</dbReference>
<dbReference type="SMART" id="SM01266">
    <property type="entry name" value="Mac"/>
    <property type="match status" value="1"/>
</dbReference>
<proteinExistence type="inferred from homology"/>
<dbReference type="GO" id="GO:0005829">
    <property type="term" value="C:cytosol"/>
    <property type="evidence" value="ECO:0007669"/>
    <property type="project" value="TreeGrafter"/>
</dbReference>
<name>A0A3D8TSK6_9LIST</name>
<evidence type="ECO:0000256" key="1">
    <source>
        <dbReference type="ARBA" id="ARBA00007274"/>
    </source>
</evidence>
<dbReference type="Pfam" id="PF14602">
    <property type="entry name" value="Hexapep_2"/>
    <property type="match status" value="1"/>
</dbReference>
<sequence length="185" mass="20299">MKTEVEKMIAGEFYDPSDQELVYARRRARKLTREINETLDPKVRAELLKRLFEKTGKELNVEPCIRVDYGSNISVGEHFFANFDCVILDICKVEIGDNCMFAPGVHIYTATHPLDPVERNRGLEFGKPVSIGNNVWIGGRAIINPGVTLGDNVVVASGAVVTKSFGDNVVIGGNPAKIIKEIPGG</sequence>
<dbReference type="GO" id="GO:0008374">
    <property type="term" value="F:O-acyltransferase activity"/>
    <property type="evidence" value="ECO:0007669"/>
    <property type="project" value="TreeGrafter"/>
</dbReference>
<protein>
    <submittedName>
        <fullName evidence="4">Maltose acetyltransferase</fullName>
    </submittedName>
</protein>
<dbReference type="InterPro" id="IPR051159">
    <property type="entry name" value="Hexapeptide_acetyltransf"/>
</dbReference>
<keyword evidence="2 4" id="KW-0808">Transferase</keyword>
<comment type="similarity">
    <text evidence="1">Belongs to the transferase hexapeptide repeat family.</text>
</comment>
<dbReference type="FunFam" id="2.160.10.10:FF:000008">
    <property type="entry name" value="Maltose O-acetyltransferase"/>
    <property type="match status" value="1"/>
</dbReference>
<gene>
    <name evidence="4" type="ORF">UR08_06155</name>
</gene>
<keyword evidence="5" id="KW-1185">Reference proteome</keyword>
<dbReference type="InterPro" id="IPR024688">
    <property type="entry name" value="Mac_dom"/>
</dbReference>
<evidence type="ECO:0000256" key="2">
    <source>
        <dbReference type="ARBA" id="ARBA00022679"/>
    </source>
</evidence>
<dbReference type="PANTHER" id="PTHR23416:SF23">
    <property type="entry name" value="ACETYLTRANSFERASE C18B11.09C-RELATED"/>
    <property type="match status" value="1"/>
</dbReference>
<evidence type="ECO:0000313" key="5">
    <source>
        <dbReference type="Proteomes" id="UP000257055"/>
    </source>
</evidence>
<evidence type="ECO:0000313" key="4">
    <source>
        <dbReference type="EMBL" id="RDX01489.1"/>
    </source>
</evidence>
<dbReference type="AlphaFoldDB" id="A0A3D8TSK6"/>
<accession>A0A3D8TSK6</accession>
<dbReference type="RefSeq" id="WP_115753734.1">
    <property type="nucleotide sequence ID" value="NZ_LARY01000002.1"/>
</dbReference>
<organism evidence="4 5">
    <name type="scientific">Listeria kieliensis</name>
    <dbReference type="NCBI Taxonomy" id="1621700"/>
    <lineage>
        <taxon>Bacteria</taxon>
        <taxon>Bacillati</taxon>
        <taxon>Bacillota</taxon>
        <taxon>Bacilli</taxon>
        <taxon>Bacillales</taxon>
        <taxon>Listeriaceae</taxon>
        <taxon>Listeria</taxon>
    </lineage>
</organism>
<dbReference type="PANTHER" id="PTHR23416">
    <property type="entry name" value="SIALIC ACID SYNTHASE-RELATED"/>
    <property type="match status" value="1"/>
</dbReference>
<dbReference type="GO" id="GO:0016407">
    <property type="term" value="F:acetyltransferase activity"/>
    <property type="evidence" value="ECO:0007669"/>
    <property type="project" value="InterPro"/>
</dbReference>
<dbReference type="CDD" id="cd03357">
    <property type="entry name" value="LbH_MAT_GAT"/>
    <property type="match status" value="1"/>
</dbReference>
<dbReference type="InterPro" id="IPR001451">
    <property type="entry name" value="Hexapep"/>
</dbReference>
<dbReference type="Gene3D" id="2.160.10.10">
    <property type="entry name" value="Hexapeptide repeat proteins"/>
    <property type="match status" value="1"/>
</dbReference>
<dbReference type="Proteomes" id="UP000257055">
    <property type="component" value="Unassembled WGS sequence"/>
</dbReference>
<evidence type="ECO:0000259" key="3">
    <source>
        <dbReference type="SMART" id="SM01266"/>
    </source>
</evidence>
<comment type="caution">
    <text evidence="4">The sequence shown here is derived from an EMBL/GenBank/DDBJ whole genome shotgun (WGS) entry which is preliminary data.</text>
</comment>
<dbReference type="SUPFAM" id="SSF51161">
    <property type="entry name" value="Trimeric LpxA-like enzymes"/>
    <property type="match status" value="1"/>
</dbReference>
<reference evidence="5" key="1">
    <citation type="submission" date="2015-04" db="EMBL/GenBank/DDBJ databases">
        <authorList>
            <person name="Schardt J."/>
            <person name="Mueller-Herbst S."/>
            <person name="Scherer S."/>
            <person name="Huptas C."/>
        </authorList>
    </citation>
    <scope>NUCLEOTIDE SEQUENCE [LARGE SCALE GENOMIC DNA]</scope>
    <source>
        <strain evidence="5">Kiel-L1</strain>
    </source>
</reference>
<dbReference type="EMBL" id="LARY01000002">
    <property type="protein sequence ID" value="RDX01489.1"/>
    <property type="molecule type" value="Genomic_DNA"/>
</dbReference>
<feature type="domain" description="Maltose/galactoside acetyltransferase" evidence="3">
    <location>
        <begin position="5"/>
        <end position="57"/>
    </location>
</feature>